<comment type="caution">
    <text evidence="3">The sequence shown here is derived from an EMBL/GenBank/DDBJ whole genome shotgun (WGS) entry which is preliminary data.</text>
</comment>
<name>A0A428GTY1_STRCR</name>
<dbReference type="RefSeq" id="WP_125370517.1">
    <property type="nucleotide sequence ID" value="NZ_RJPO01000007.1"/>
</dbReference>
<evidence type="ECO:0000256" key="1">
    <source>
        <dbReference type="ARBA" id="ARBA00008775"/>
    </source>
</evidence>
<reference evidence="3 4" key="1">
    <citation type="submission" date="2018-11" db="EMBL/GenBank/DDBJ databases">
        <title>Species Designations Belie Phenotypic and Genotypic Heterogeneity in Oral Streptococci.</title>
        <authorList>
            <person name="Velsko I."/>
        </authorList>
    </citation>
    <scope>NUCLEOTIDE SEQUENCE [LARGE SCALE GENOMIC DNA]</scope>
    <source>
        <strain evidence="3 4">A54</strain>
    </source>
</reference>
<evidence type="ECO:0000313" key="3">
    <source>
        <dbReference type="EMBL" id="RSJ85665.1"/>
    </source>
</evidence>
<comment type="similarity">
    <text evidence="1">Belongs to the CAPAB/TerDEXZ family.</text>
</comment>
<evidence type="ECO:0000259" key="2">
    <source>
        <dbReference type="Pfam" id="PF02342"/>
    </source>
</evidence>
<accession>A0A428GTY1</accession>
<dbReference type="CDD" id="cd06974">
    <property type="entry name" value="TerD_like"/>
    <property type="match status" value="1"/>
</dbReference>
<dbReference type="InterPro" id="IPR003325">
    <property type="entry name" value="TerD"/>
</dbReference>
<dbReference type="Pfam" id="PF02342">
    <property type="entry name" value="TerD"/>
    <property type="match status" value="1"/>
</dbReference>
<gene>
    <name evidence="3" type="primary">yceD_2</name>
    <name evidence="3" type="ORF">D8794_06095</name>
</gene>
<sequence length="231" mass="25476">MGLFGKLFGGDEQQTQSPAANTPIQTVSTEGREVTLDLNKGGMLNLAKNDFLNLSKTDFSLENIRVSAGWDVKTSFFGSDFDLDLCAFLLDASGHLTRSVNGLVYFGKKKSQGIQLDHDNLTGAGDGDDENMFVNFNNIHPDVAQIVVAVVIYSGKNRKQYFGQVKNAYVRLVDQAQRPEKEIARFNLSEDGGKATAVKFAELTRTVNGWTFKAVGEYLNASIQDIEKSYR</sequence>
<dbReference type="AlphaFoldDB" id="A0A428GTY1"/>
<protein>
    <submittedName>
        <fullName evidence="3">General stress protein 16U</fullName>
    </submittedName>
</protein>
<proteinExistence type="inferred from homology"/>
<dbReference type="PANTHER" id="PTHR32097:SF4">
    <property type="entry name" value="GENERAL STRESS PROTEIN 16U"/>
    <property type="match status" value="1"/>
</dbReference>
<dbReference type="EMBL" id="RJPQ01000007">
    <property type="protein sequence ID" value="RSJ85665.1"/>
    <property type="molecule type" value="Genomic_DNA"/>
</dbReference>
<evidence type="ECO:0000313" key="4">
    <source>
        <dbReference type="Proteomes" id="UP000277890"/>
    </source>
</evidence>
<feature type="domain" description="TerD" evidence="2">
    <location>
        <begin position="44"/>
        <end position="230"/>
    </location>
</feature>
<dbReference type="Gene3D" id="2.60.60.30">
    <property type="entry name" value="sav2460 like domains"/>
    <property type="match status" value="1"/>
</dbReference>
<dbReference type="InterPro" id="IPR051324">
    <property type="entry name" value="Stress/Tellurium_Resist"/>
</dbReference>
<dbReference type="Proteomes" id="UP000277890">
    <property type="component" value="Unassembled WGS sequence"/>
</dbReference>
<dbReference type="PANTHER" id="PTHR32097">
    <property type="entry name" value="CAMP-BINDING PROTEIN 1-RELATED"/>
    <property type="match status" value="1"/>
</dbReference>
<organism evidence="3 4">
    <name type="scientific">Streptococcus cristatus</name>
    <dbReference type="NCBI Taxonomy" id="45634"/>
    <lineage>
        <taxon>Bacteria</taxon>
        <taxon>Bacillati</taxon>
        <taxon>Bacillota</taxon>
        <taxon>Bacilli</taxon>
        <taxon>Lactobacillales</taxon>
        <taxon>Streptococcaceae</taxon>
        <taxon>Streptococcus</taxon>
    </lineage>
</organism>